<dbReference type="EMBL" id="ML734952">
    <property type="protein sequence ID" value="KAB8208251.1"/>
    <property type="molecule type" value="Genomic_DNA"/>
</dbReference>
<proteinExistence type="predicted"/>
<keyword evidence="1" id="KW-0472">Membrane</keyword>
<feature type="transmembrane region" description="Helical" evidence="1">
    <location>
        <begin position="54"/>
        <end position="76"/>
    </location>
</feature>
<accession>A0A5N6DST0</accession>
<organism evidence="2 3">
    <name type="scientific">Aspergillus parasiticus</name>
    <dbReference type="NCBI Taxonomy" id="5067"/>
    <lineage>
        <taxon>Eukaryota</taxon>
        <taxon>Fungi</taxon>
        <taxon>Dikarya</taxon>
        <taxon>Ascomycota</taxon>
        <taxon>Pezizomycotina</taxon>
        <taxon>Eurotiomycetes</taxon>
        <taxon>Eurotiomycetidae</taxon>
        <taxon>Eurotiales</taxon>
        <taxon>Aspergillaceae</taxon>
        <taxon>Aspergillus</taxon>
        <taxon>Aspergillus subgen. Circumdati</taxon>
    </lineage>
</organism>
<keyword evidence="1" id="KW-0812">Transmembrane</keyword>
<protein>
    <submittedName>
        <fullName evidence="2">Uncharacterized protein</fullName>
    </submittedName>
</protein>
<dbReference type="VEuPathDB" id="FungiDB:BDV34DRAFT_190662"/>
<evidence type="ECO:0000256" key="1">
    <source>
        <dbReference type="SAM" id="Phobius"/>
    </source>
</evidence>
<dbReference type="AlphaFoldDB" id="A0A5N6DST0"/>
<sequence length="83" mass="9880">MDIRLTYTQFRKGFNNLSLYPRALEIDCEYRRQRSRFLRSSRMTDKTSYKEKNLVVLGVYIISMTSGLITWTRGAFINQTFPD</sequence>
<name>A0A5N6DST0_ASPPA</name>
<evidence type="ECO:0000313" key="2">
    <source>
        <dbReference type="EMBL" id="KAB8208251.1"/>
    </source>
</evidence>
<keyword evidence="3" id="KW-1185">Reference proteome</keyword>
<evidence type="ECO:0000313" key="3">
    <source>
        <dbReference type="Proteomes" id="UP000326532"/>
    </source>
</evidence>
<gene>
    <name evidence="2" type="ORF">BDV34DRAFT_190662</name>
</gene>
<reference evidence="2 3" key="1">
    <citation type="submission" date="2019-04" db="EMBL/GenBank/DDBJ databases">
        <title>Fungal friends and foes A comparative genomics study of 23 Aspergillus species from section Flavi.</title>
        <authorList>
            <consortium name="DOE Joint Genome Institute"/>
            <person name="Kjaerbolling I."/>
            <person name="Vesth T.C."/>
            <person name="Frisvad J.C."/>
            <person name="Nybo J.L."/>
            <person name="Theobald S."/>
            <person name="Kildgaard S."/>
            <person name="Petersen T.I."/>
            <person name="Kuo A."/>
            <person name="Sato A."/>
            <person name="Lyhne E.K."/>
            <person name="Kogle M.E."/>
            <person name="Wiebenga A."/>
            <person name="Kun R.S."/>
            <person name="Lubbers R.J."/>
            <person name="Makela M.R."/>
            <person name="Barry K."/>
            <person name="Chovatia M."/>
            <person name="Clum A."/>
            <person name="Daum C."/>
            <person name="Haridas S."/>
            <person name="He G."/>
            <person name="LaButti K."/>
            <person name="Lipzen A."/>
            <person name="Mondo S."/>
            <person name="Pangilinan J."/>
            <person name="Riley R."/>
            <person name="Salamov A."/>
            <person name="Simmons B.A."/>
            <person name="Magnuson J.K."/>
            <person name="Henrissat B."/>
            <person name="Mortensen U.H."/>
            <person name="Larsen T.O."/>
            <person name="De vries R.P."/>
            <person name="Grigoriev I.V."/>
            <person name="Machida M."/>
            <person name="Baker S.E."/>
            <person name="Andersen M.R."/>
        </authorList>
    </citation>
    <scope>NUCLEOTIDE SEQUENCE [LARGE SCALE GENOMIC DNA]</scope>
    <source>
        <strain evidence="2 3">CBS 117618</strain>
    </source>
</reference>
<dbReference type="Proteomes" id="UP000326532">
    <property type="component" value="Unassembled WGS sequence"/>
</dbReference>
<keyword evidence="1" id="KW-1133">Transmembrane helix</keyword>